<name>A0A560FA39_9PROT</name>
<organism evidence="2 3">
    <name type="scientific">Nitrospirillum amazonense</name>
    <dbReference type="NCBI Taxonomy" id="28077"/>
    <lineage>
        <taxon>Bacteria</taxon>
        <taxon>Pseudomonadati</taxon>
        <taxon>Pseudomonadota</taxon>
        <taxon>Alphaproteobacteria</taxon>
        <taxon>Rhodospirillales</taxon>
        <taxon>Azospirillaceae</taxon>
        <taxon>Nitrospirillum</taxon>
    </lineage>
</organism>
<keyword evidence="1" id="KW-0732">Signal</keyword>
<evidence type="ECO:0000256" key="1">
    <source>
        <dbReference type="SAM" id="SignalP"/>
    </source>
</evidence>
<proteinExistence type="predicted"/>
<dbReference type="AlphaFoldDB" id="A0A560FA39"/>
<dbReference type="EMBL" id="VITN01000010">
    <property type="protein sequence ID" value="TWB18488.1"/>
    <property type="molecule type" value="Genomic_DNA"/>
</dbReference>
<gene>
    <name evidence="2" type="ORF">FBZ89_110137</name>
</gene>
<dbReference type="Proteomes" id="UP000319859">
    <property type="component" value="Unassembled WGS sequence"/>
</dbReference>
<sequence>MIRVRRGLFPHFLLLILALPCGGHARAESNAAFITLTLDGDTLRAAYHLDRPLTGLIPGRGPVAWQNPVWRVETPGMEMRDQQVRATEPWAAISSPVRPTM</sequence>
<reference evidence="2 3" key="1">
    <citation type="submission" date="2019-06" db="EMBL/GenBank/DDBJ databases">
        <title>Genomic Encyclopedia of Type Strains, Phase IV (KMG-V): Genome sequencing to study the core and pangenomes of soil and plant-associated prokaryotes.</title>
        <authorList>
            <person name="Whitman W."/>
        </authorList>
    </citation>
    <scope>NUCLEOTIDE SEQUENCE [LARGE SCALE GENOMIC DNA]</scope>
    <source>
        <strain evidence="2 3">BR 11880</strain>
    </source>
</reference>
<accession>A0A560FA39</accession>
<evidence type="ECO:0000313" key="2">
    <source>
        <dbReference type="EMBL" id="TWB18488.1"/>
    </source>
</evidence>
<protein>
    <submittedName>
        <fullName evidence="2">Uncharacterized protein</fullName>
    </submittedName>
</protein>
<feature type="chain" id="PRO_5022134402" evidence="1">
    <location>
        <begin position="26"/>
        <end position="101"/>
    </location>
</feature>
<dbReference type="RefSeq" id="WP_145751087.1">
    <property type="nucleotide sequence ID" value="NZ_VITN01000010.1"/>
</dbReference>
<feature type="signal peptide" evidence="1">
    <location>
        <begin position="1"/>
        <end position="25"/>
    </location>
</feature>
<evidence type="ECO:0000313" key="3">
    <source>
        <dbReference type="Proteomes" id="UP000319859"/>
    </source>
</evidence>
<comment type="caution">
    <text evidence="2">The sequence shown here is derived from an EMBL/GenBank/DDBJ whole genome shotgun (WGS) entry which is preliminary data.</text>
</comment>